<sequence length="497" mass="56536">MPAAKTKGSNKDYHRCLGRDFDSEREAYESLFPSKCKLKNRKTGHLCKKEHGECLNKKACDCTKSFQFYFCPFTHKWSLWDDDGEYHSLICHQKTKSNDNLQKTYEKNILQGPQLTTIASIDGNLPQVDDEWFRSRDIYLILRMYIMTQFSGISWDAVTKQVKSWVNSEKKRIAKEKLVPNVKSNLQKVVAAEDSDAFSVEAQTLDFEDLLHGVQVELDDNELFDLLCLLDDNLVTTEKRKATYEFNRNEHNKTRRVKATKPPEIAANAPNEVIRTPSNNEADGMYARGSRRASVRRAKVARPAPSAAAFTYTANKSFMEKQRRFPAVSFIAHTHSLASNLTAANIDENEKDKKAQEKQESEKEIAAGEEPGEPAMAEGHDFVEVLNNIISTDAFQVRKSIEADDAKDPPSLMADAIIGNNDFDDYAGVKDVGYDHIDNFDRTTDEPNESIEDLQSRLEAVNLSSNESAEYELLRLKENRIDIIKRIKAMLKKQITN</sequence>
<name>A0A7S3PQI4_9STRA</name>
<reference evidence="2" key="1">
    <citation type="submission" date="2021-01" db="EMBL/GenBank/DDBJ databases">
        <authorList>
            <person name="Corre E."/>
            <person name="Pelletier E."/>
            <person name="Niang G."/>
            <person name="Scheremetjew M."/>
            <person name="Finn R."/>
            <person name="Kale V."/>
            <person name="Holt S."/>
            <person name="Cochrane G."/>
            <person name="Meng A."/>
            <person name="Brown T."/>
            <person name="Cohen L."/>
        </authorList>
    </citation>
    <scope>NUCLEOTIDE SEQUENCE</scope>
    <source>
        <strain evidence="2">GSBS06</strain>
    </source>
</reference>
<feature type="compositionally biased region" description="Basic and acidic residues" evidence="1">
    <location>
        <begin position="350"/>
        <end position="366"/>
    </location>
</feature>
<gene>
    <name evidence="2" type="ORF">ASTO00021_LOCUS17248</name>
</gene>
<organism evidence="2">
    <name type="scientific">Aplanochytrium stocchinoi</name>
    <dbReference type="NCBI Taxonomy" id="215587"/>
    <lineage>
        <taxon>Eukaryota</taxon>
        <taxon>Sar</taxon>
        <taxon>Stramenopiles</taxon>
        <taxon>Bigyra</taxon>
        <taxon>Labyrinthulomycetes</taxon>
        <taxon>Thraustochytrida</taxon>
        <taxon>Thraustochytriidae</taxon>
        <taxon>Aplanochytrium</taxon>
    </lineage>
</organism>
<dbReference type="EMBL" id="HBIN01022456">
    <property type="protein sequence ID" value="CAE0447273.1"/>
    <property type="molecule type" value="Transcribed_RNA"/>
</dbReference>
<evidence type="ECO:0000313" key="2">
    <source>
        <dbReference type="EMBL" id="CAE0447273.1"/>
    </source>
</evidence>
<feature type="region of interest" description="Disordered" evidence="1">
    <location>
        <begin position="274"/>
        <end position="300"/>
    </location>
</feature>
<feature type="region of interest" description="Disordered" evidence="1">
    <location>
        <begin position="350"/>
        <end position="375"/>
    </location>
</feature>
<proteinExistence type="predicted"/>
<accession>A0A7S3PQI4</accession>
<dbReference type="AlphaFoldDB" id="A0A7S3PQI4"/>
<protein>
    <submittedName>
        <fullName evidence="2">Uncharacterized protein</fullName>
    </submittedName>
</protein>
<feature type="compositionally biased region" description="Basic residues" evidence="1">
    <location>
        <begin position="289"/>
        <end position="300"/>
    </location>
</feature>
<evidence type="ECO:0000256" key="1">
    <source>
        <dbReference type="SAM" id="MobiDB-lite"/>
    </source>
</evidence>